<gene>
    <name evidence="1" type="ORF">DFR56_101471</name>
</gene>
<dbReference type="Proteomes" id="UP000247978">
    <property type="component" value="Unassembled WGS sequence"/>
</dbReference>
<sequence length="133" mass="14924">MSTQSNNLKVECTENCGNSPKKMLLKELSIAFAENKISFCMDWMTDDVVWDLIGDKQIQGKANFEKVLIQMQGRRALELHIHNIITHGNTGSVNGTLLLNDQQSVAFCDVYNFRGTVKNAKIKAITSYVIKIS</sequence>
<evidence type="ECO:0000313" key="1">
    <source>
        <dbReference type="EMBL" id="PXW90559.1"/>
    </source>
</evidence>
<dbReference type="SUPFAM" id="SSF54427">
    <property type="entry name" value="NTF2-like"/>
    <property type="match status" value="1"/>
</dbReference>
<evidence type="ECO:0000313" key="2">
    <source>
        <dbReference type="Proteomes" id="UP000247978"/>
    </source>
</evidence>
<organism evidence="1 2">
    <name type="scientific">Pseudogracilibacillus auburnensis</name>
    <dbReference type="NCBI Taxonomy" id="1494959"/>
    <lineage>
        <taxon>Bacteria</taxon>
        <taxon>Bacillati</taxon>
        <taxon>Bacillota</taxon>
        <taxon>Bacilli</taxon>
        <taxon>Bacillales</taxon>
        <taxon>Bacillaceae</taxon>
        <taxon>Pseudogracilibacillus</taxon>
    </lineage>
</organism>
<keyword evidence="2" id="KW-1185">Reference proteome</keyword>
<reference evidence="1 2" key="1">
    <citation type="submission" date="2018-05" db="EMBL/GenBank/DDBJ databases">
        <title>Genomic Encyclopedia of Type Strains, Phase IV (KMG-IV): sequencing the most valuable type-strain genomes for metagenomic binning, comparative biology and taxonomic classification.</title>
        <authorList>
            <person name="Goeker M."/>
        </authorList>
    </citation>
    <scope>NUCLEOTIDE SEQUENCE [LARGE SCALE GENOMIC DNA]</scope>
    <source>
        <strain evidence="1 2">DSM 28556</strain>
    </source>
</reference>
<dbReference type="OrthoDB" id="6692273at2"/>
<dbReference type="RefSeq" id="WP_110393809.1">
    <property type="nucleotide sequence ID" value="NZ_JBHUHB010000001.1"/>
</dbReference>
<accession>A0A2V3WPB7</accession>
<evidence type="ECO:0008006" key="3">
    <source>
        <dbReference type="Google" id="ProtNLM"/>
    </source>
</evidence>
<dbReference type="Gene3D" id="3.10.450.50">
    <property type="match status" value="1"/>
</dbReference>
<dbReference type="EMBL" id="QJJQ01000001">
    <property type="protein sequence ID" value="PXW90559.1"/>
    <property type="molecule type" value="Genomic_DNA"/>
</dbReference>
<name>A0A2V3WPB7_9BACI</name>
<proteinExistence type="predicted"/>
<dbReference type="InterPro" id="IPR032710">
    <property type="entry name" value="NTF2-like_dom_sf"/>
</dbReference>
<comment type="caution">
    <text evidence="1">The sequence shown here is derived from an EMBL/GenBank/DDBJ whole genome shotgun (WGS) entry which is preliminary data.</text>
</comment>
<dbReference type="AlphaFoldDB" id="A0A2V3WPB7"/>
<protein>
    <recommendedName>
        <fullName evidence="3">SnoaL-like protein</fullName>
    </recommendedName>
</protein>